<gene>
    <name evidence="18" type="ORF">GGR25_000624</name>
</gene>
<dbReference type="PANTHER" id="PTHR22888:SF18">
    <property type="entry name" value="CYTOCHROME BO(3) UBIQUINOL OXIDASE SUBUNIT 2"/>
    <property type="match status" value="1"/>
</dbReference>
<dbReference type="GO" id="GO:0042773">
    <property type="term" value="P:ATP synthesis coupled electron transport"/>
    <property type="evidence" value="ECO:0007669"/>
    <property type="project" value="TreeGrafter"/>
</dbReference>
<evidence type="ECO:0000256" key="14">
    <source>
        <dbReference type="ARBA" id="ARBA00030198"/>
    </source>
</evidence>
<dbReference type="InterPro" id="IPR011759">
    <property type="entry name" value="Cyt_c_oxidase_su2_TM_dom"/>
</dbReference>
<dbReference type="NCBIfam" id="TIGR01433">
    <property type="entry name" value="CyoA"/>
    <property type="match status" value="1"/>
</dbReference>
<keyword evidence="13" id="KW-0449">Lipoprotein</keyword>
<dbReference type="InterPro" id="IPR045187">
    <property type="entry name" value="CcO_II"/>
</dbReference>
<evidence type="ECO:0000256" key="10">
    <source>
        <dbReference type="ARBA" id="ARBA00023002"/>
    </source>
</evidence>
<comment type="subcellular location">
    <subcellularLocation>
        <location evidence="1">Cell membrane</location>
        <topology evidence="1">Multi-pass membrane protein</topology>
    </subcellularLocation>
</comment>
<dbReference type="InterPro" id="IPR036257">
    <property type="entry name" value="Cyt_c_oxidase_su2_TM_sf"/>
</dbReference>
<keyword evidence="6 15" id="KW-0812">Transmembrane</keyword>
<dbReference type="CDD" id="cd04212">
    <property type="entry name" value="CuRO_UO_II"/>
    <property type="match status" value="1"/>
</dbReference>
<dbReference type="InterPro" id="IPR034227">
    <property type="entry name" value="CuRO_UO_II"/>
</dbReference>
<dbReference type="GO" id="GO:0005886">
    <property type="term" value="C:plasma membrane"/>
    <property type="evidence" value="ECO:0007669"/>
    <property type="project" value="UniProtKB-SubCell"/>
</dbReference>
<keyword evidence="9 15" id="KW-1133">Transmembrane helix</keyword>
<keyword evidence="7" id="KW-0732">Signal</keyword>
<keyword evidence="8" id="KW-0249">Electron transport</keyword>
<dbReference type="Proteomes" id="UP000553963">
    <property type="component" value="Unassembled WGS sequence"/>
</dbReference>
<dbReference type="InterPro" id="IPR006333">
    <property type="entry name" value="Cyt_o_ubiquinol_oxidase_su2"/>
</dbReference>
<name>A0A840AM36_9HYPH</name>
<dbReference type="GO" id="GO:0016682">
    <property type="term" value="F:oxidoreductase activity, acting on diphenols and related substances as donors, oxygen as acceptor"/>
    <property type="evidence" value="ECO:0007669"/>
    <property type="project" value="InterPro"/>
</dbReference>
<organism evidence="18 19">
    <name type="scientific">Kaistia hirudinis</name>
    <dbReference type="NCBI Taxonomy" id="1293440"/>
    <lineage>
        <taxon>Bacteria</taxon>
        <taxon>Pseudomonadati</taxon>
        <taxon>Pseudomonadota</taxon>
        <taxon>Alphaproteobacteria</taxon>
        <taxon>Hyphomicrobiales</taxon>
        <taxon>Kaistiaceae</taxon>
        <taxon>Kaistia</taxon>
    </lineage>
</organism>
<keyword evidence="19" id="KW-1185">Reference proteome</keyword>
<evidence type="ECO:0000256" key="1">
    <source>
        <dbReference type="ARBA" id="ARBA00004651"/>
    </source>
</evidence>
<evidence type="ECO:0000259" key="17">
    <source>
        <dbReference type="PROSITE" id="PS50999"/>
    </source>
</evidence>
<dbReference type="Gene3D" id="1.10.287.90">
    <property type="match status" value="1"/>
</dbReference>
<evidence type="ECO:0000313" key="19">
    <source>
        <dbReference type="Proteomes" id="UP000553963"/>
    </source>
</evidence>
<keyword evidence="12" id="KW-0564">Palmitate</keyword>
<evidence type="ECO:0000256" key="13">
    <source>
        <dbReference type="ARBA" id="ARBA00023288"/>
    </source>
</evidence>
<dbReference type="GO" id="GO:0004129">
    <property type="term" value="F:cytochrome-c oxidase activity"/>
    <property type="evidence" value="ECO:0007669"/>
    <property type="project" value="InterPro"/>
</dbReference>
<evidence type="ECO:0000256" key="4">
    <source>
        <dbReference type="ARBA" id="ARBA00022475"/>
    </source>
</evidence>
<dbReference type="GO" id="GO:0009486">
    <property type="term" value="F:cytochrome bo3 ubiquinol oxidase activity"/>
    <property type="evidence" value="ECO:0007669"/>
    <property type="project" value="InterPro"/>
</dbReference>
<keyword evidence="11 15" id="KW-0472">Membrane</keyword>
<feature type="domain" description="Cytochrome oxidase subunit II transmembrane region profile" evidence="17">
    <location>
        <begin position="1"/>
        <end position="91"/>
    </location>
</feature>
<evidence type="ECO:0000256" key="15">
    <source>
        <dbReference type="SAM" id="Phobius"/>
    </source>
</evidence>
<evidence type="ECO:0000256" key="12">
    <source>
        <dbReference type="ARBA" id="ARBA00023139"/>
    </source>
</evidence>
<dbReference type="Pfam" id="PF00116">
    <property type="entry name" value="COX2"/>
    <property type="match status" value="1"/>
</dbReference>
<dbReference type="PROSITE" id="PS50857">
    <property type="entry name" value="COX2_CUA"/>
    <property type="match status" value="1"/>
</dbReference>
<keyword evidence="10 18" id="KW-0560">Oxidoreductase</keyword>
<dbReference type="AlphaFoldDB" id="A0A840AM36"/>
<evidence type="ECO:0000256" key="2">
    <source>
        <dbReference type="ARBA" id="ARBA00007866"/>
    </source>
</evidence>
<evidence type="ECO:0000256" key="3">
    <source>
        <dbReference type="ARBA" id="ARBA00022448"/>
    </source>
</evidence>
<dbReference type="Gene3D" id="2.60.40.420">
    <property type="entry name" value="Cupredoxins - blue copper proteins"/>
    <property type="match status" value="1"/>
</dbReference>
<evidence type="ECO:0000313" key="18">
    <source>
        <dbReference type="EMBL" id="MBB3929605.1"/>
    </source>
</evidence>
<feature type="transmembrane region" description="Helical" evidence="15">
    <location>
        <begin position="61"/>
        <end position="82"/>
    </location>
</feature>
<dbReference type="PANTHER" id="PTHR22888">
    <property type="entry name" value="CYTOCHROME C OXIDASE, SUBUNIT II"/>
    <property type="match status" value="1"/>
</dbReference>
<evidence type="ECO:0000256" key="11">
    <source>
        <dbReference type="ARBA" id="ARBA00023136"/>
    </source>
</evidence>
<dbReference type="Pfam" id="PF06481">
    <property type="entry name" value="COX_ARM"/>
    <property type="match status" value="1"/>
</dbReference>
<accession>A0A840AM36</accession>
<evidence type="ECO:0000256" key="8">
    <source>
        <dbReference type="ARBA" id="ARBA00022982"/>
    </source>
</evidence>
<dbReference type="InterPro" id="IPR010514">
    <property type="entry name" value="COX_ARM"/>
</dbReference>
<dbReference type="SUPFAM" id="SSF49503">
    <property type="entry name" value="Cupredoxins"/>
    <property type="match status" value="1"/>
</dbReference>
<dbReference type="InterPro" id="IPR008972">
    <property type="entry name" value="Cupredoxin"/>
</dbReference>
<evidence type="ECO:0000256" key="6">
    <source>
        <dbReference type="ARBA" id="ARBA00022692"/>
    </source>
</evidence>
<dbReference type="GO" id="GO:0005507">
    <property type="term" value="F:copper ion binding"/>
    <property type="evidence" value="ECO:0007669"/>
    <property type="project" value="InterPro"/>
</dbReference>
<protein>
    <recommendedName>
        <fullName evidence="14">Ubiquinol oxidase polypeptide II</fullName>
    </recommendedName>
</protein>
<evidence type="ECO:0000256" key="9">
    <source>
        <dbReference type="ARBA" id="ARBA00022989"/>
    </source>
</evidence>
<sequence>MVLRPSGDIALQQRDLLVVSTLLMLLIIIPVMALTAFFAWKYRQSNKAADYRPDWDHSTQLELVIWAAPLLIIICLGALTWMGTHLLDPYRPLDRLAREQPLTKSEPPLEVEVVALDWKWLFIYPQYGVATVNELAAPLDRAIDFRITSSAVMNSFYIPALAGQIYAMPGMQTKLHAVINKPGTFEGFSANYSGAGFSGMRFAFLGLSNADFDKWIGEAKASGGNLQRADYLELERPSENVPVQRFGSVEPALFSAILNMCVEPGKMCMAEMASIDAQGGLGLEGVNNVLPRALAYDKYTRRGAVFGPEPTFVAGICTIEELEAAKAPSLARIGVPDLSPLTGAGLTPPAYTTIRAPSMSLIDALRPTNS</sequence>
<proteinExistence type="inferred from homology"/>
<comment type="caution">
    <text evidence="18">The sequence shown here is derived from an EMBL/GenBank/DDBJ whole genome shotgun (WGS) entry which is preliminary data.</text>
</comment>
<keyword evidence="3" id="KW-0813">Transport</keyword>
<evidence type="ECO:0000256" key="5">
    <source>
        <dbReference type="ARBA" id="ARBA00022660"/>
    </source>
</evidence>
<dbReference type="EMBL" id="JACIDS010000001">
    <property type="protein sequence ID" value="MBB3929605.1"/>
    <property type="molecule type" value="Genomic_DNA"/>
</dbReference>
<evidence type="ECO:0000256" key="7">
    <source>
        <dbReference type="ARBA" id="ARBA00022729"/>
    </source>
</evidence>
<evidence type="ECO:0000259" key="16">
    <source>
        <dbReference type="PROSITE" id="PS50857"/>
    </source>
</evidence>
<keyword evidence="4" id="KW-1003">Cell membrane</keyword>
<keyword evidence="5" id="KW-0679">Respiratory chain</keyword>
<dbReference type="InterPro" id="IPR002429">
    <property type="entry name" value="CcO_II-like_C"/>
</dbReference>
<reference evidence="18 19" key="1">
    <citation type="submission" date="2020-08" db="EMBL/GenBank/DDBJ databases">
        <title>Genomic Encyclopedia of Type Strains, Phase IV (KMG-IV): sequencing the most valuable type-strain genomes for metagenomic binning, comparative biology and taxonomic classification.</title>
        <authorList>
            <person name="Goeker M."/>
        </authorList>
    </citation>
    <scope>NUCLEOTIDE SEQUENCE [LARGE SCALE GENOMIC DNA]</scope>
    <source>
        <strain evidence="18 19">DSM 25966</strain>
    </source>
</reference>
<comment type="similarity">
    <text evidence="2">Belongs to the cytochrome c oxidase subunit 2 family.</text>
</comment>
<dbReference type="SUPFAM" id="SSF81464">
    <property type="entry name" value="Cytochrome c oxidase subunit II-like, transmembrane region"/>
    <property type="match status" value="1"/>
</dbReference>
<dbReference type="PROSITE" id="PS50999">
    <property type="entry name" value="COX2_TM"/>
    <property type="match status" value="1"/>
</dbReference>
<feature type="domain" description="Cytochrome oxidase subunit II copper A binding" evidence="16">
    <location>
        <begin position="106"/>
        <end position="218"/>
    </location>
</feature>
<feature type="transmembrane region" description="Helical" evidence="15">
    <location>
        <begin position="16"/>
        <end position="40"/>
    </location>
</feature>